<evidence type="ECO:0000256" key="1">
    <source>
        <dbReference type="SAM" id="SignalP"/>
    </source>
</evidence>
<keyword evidence="4" id="KW-1185">Reference proteome</keyword>
<evidence type="ECO:0000313" key="4">
    <source>
        <dbReference type="Proteomes" id="UP001589693"/>
    </source>
</evidence>
<feature type="chain" id="PRO_5047027182" evidence="1">
    <location>
        <begin position="24"/>
        <end position="254"/>
    </location>
</feature>
<evidence type="ECO:0000259" key="2">
    <source>
        <dbReference type="Pfam" id="PF13349"/>
    </source>
</evidence>
<feature type="domain" description="DUF4097" evidence="2">
    <location>
        <begin position="119"/>
        <end position="239"/>
    </location>
</feature>
<accession>A0ABV6A2B0</accession>
<sequence length="254" mass="27028">MARSSRGTAAALVVVLGALALSACDTRPQKNGADIPTTTTFQFSAPELRVHVRDRGDLTLEQGTAATVDVTRYRTGGAADRANRLAMENADLWLDDGCPESSRGICDNRYVVKVPPQVNLVVEIGAGDVRVSGVTSRLELKADRGDVRGDRVTGDLKITARDGDVSLGELRSGRVETIAEHGDVRVDFAAAPTTVDLQVARGDVRLTLPTGAERYRLDVRPERGELHSGIDNDAASDRTVRVVAGVGDISLGRS</sequence>
<dbReference type="PROSITE" id="PS51257">
    <property type="entry name" value="PROKAR_LIPOPROTEIN"/>
    <property type="match status" value="1"/>
</dbReference>
<dbReference type="RefSeq" id="WP_377857085.1">
    <property type="nucleotide sequence ID" value="NZ_JBHLZU010000020.1"/>
</dbReference>
<comment type="caution">
    <text evidence="3">The sequence shown here is derived from an EMBL/GenBank/DDBJ whole genome shotgun (WGS) entry which is preliminary data.</text>
</comment>
<dbReference type="Proteomes" id="UP001589693">
    <property type="component" value="Unassembled WGS sequence"/>
</dbReference>
<gene>
    <name evidence="3" type="ORF">ACFFQA_25320</name>
</gene>
<dbReference type="InterPro" id="IPR025164">
    <property type="entry name" value="Toastrack_DUF4097"/>
</dbReference>
<organism evidence="3 4">
    <name type="scientific">Allokutzneria oryzae</name>
    <dbReference type="NCBI Taxonomy" id="1378989"/>
    <lineage>
        <taxon>Bacteria</taxon>
        <taxon>Bacillati</taxon>
        <taxon>Actinomycetota</taxon>
        <taxon>Actinomycetes</taxon>
        <taxon>Pseudonocardiales</taxon>
        <taxon>Pseudonocardiaceae</taxon>
        <taxon>Allokutzneria</taxon>
    </lineage>
</organism>
<dbReference type="EMBL" id="JBHLZU010000020">
    <property type="protein sequence ID" value="MFB9907269.1"/>
    <property type="molecule type" value="Genomic_DNA"/>
</dbReference>
<protein>
    <submittedName>
        <fullName evidence="3">DUF4097 family beta strand repeat-containing protein</fullName>
    </submittedName>
</protein>
<feature type="signal peptide" evidence="1">
    <location>
        <begin position="1"/>
        <end position="23"/>
    </location>
</feature>
<keyword evidence="1" id="KW-0732">Signal</keyword>
<reference evidence="3 4" key="1">
    <citation type="submission" date="2024-09" db="EMBL/GenBank/DDBJ databases">
        <authorList>
            <person name="Sun Q."/>
            <person name="Mori K."/>
        </authorList>
    </citation>
    <scope>NUCLEOTIDE SEQUENCE [LARGE SCALE GENOMIC DNA]</scope>
    <source>
        <strain evidence="3 4">TBRC 7907</strain>
    </source>
</reference>
<evidence type="ECO:0000313" key="3">
    <source>
        <dbReference type="EMBL" id="MFB9907269.1"/>
    </source>
</evidence>
<proteinExistence type="predicted"/>
<name>A0ABV6A2B0_9PSEU</name>
<dbReference type="Pfam" id="PF13349">
    <property type="entry name" value="DUF4097"/>
    <property type="match status" value="1"/>
</dbReference>